<sequence>MMPIDKQNQRKKDAALQQLPAQPISEWRKWLLQCLEPLAAQTRNSDYASRAAELIQQSRPAFSPAMKCLFELHSFLFIMEQLHTGTFVGYHTRVAMEDVQGSISKLFEQSPALADAEPAFWDRLAETLADLRGRLLAEERYADYFSPVYYALWKKWLYPRLPGSPLFVEELAHLEALKPQQKIAQTRYQWMFAKCWLCFLLGRDEEAQALLTALNRKSRLRIHDYYALLDELEQRKEWNRLLHWLKQTASLLEDHHGVHLNAFFAYWDAVLAQMPQEEEAMWEQLLLLLPASRSIYADKLHHYEKWQEWIDYQLSEGIDPLYYRVAMFAPIEKHAPELLLPFYHQAVERYVLLKNRDGYKSAVKLLKRLAKLYKKRKDEAGWETFITVFAGRYSRLRALQEELRKGKLLS</sequence>
<accession>A0A1I2D331</accession>
<protein>
    <submittedName>
        <fullName evidence="1">Uncharacterized protein</fullName>
    </submittedName>
</protein>
<dbReference type="AlphaFoldDB" id="A0A1I2D331"/>
<keyword evidence="2" id="KW-1185">Reference proteome</keyword>
<dbReference type="RefSeq" id="WP_052737033.1">
    <property type="nucleotide sequence ID" value="NZ_FONN01000006.1"/>
</dbReference>
<dbReference type="EMBL" id="FONN01000006">
    <property type="protein sequence ID" value="SFE74919.1"/>
    <property type="molecule type" value="Genomic_DNA"/>
</dbReference>
<dbReference type="Proteomes" id="UP000183410">
    <property type="component" value="Unassembled WGS sequence"/>
</dbReference>
<evidence type="ECO:0000313" key="1">
    <source>
        <dbReference type="EMBL" id="SFE74919.1"/>
    </source>
</evidence>
<organism evidence="1 2">
    <name type="scientific">Paenibacillus algorifonticola</name>
    <dbReference type="NCBI Taxonomy" id="684063"/>
    <lineage>
        <taxon>Bacteria</taxon>
        <taxon>Bacillati</taxon>
        <taxon>Bacillota</taxon>
        <taxon>Bacilli</taxon>
        <taxon>Bacillales</taxon>
        <taxon>Paenibacillaceae</taxon>
        <taxon>Paenibacillus</taxon>
    </lineage>
</organism>
<gene>
    <name evidence="1" type="ORF">SAMN04487969_10677</name>
</gene>
<reference evidence="2" key="1">
    <citation type="submission" date="2016-10" db="EMBL/GenBank/DDBJ databases">
        <authorList>
            <person name="Varghese N."/>
            <person name="Submissions S."/>
        </authorList>
    </citation>
    <scope>NUCLEOTIDE SEQUENCE [LARGE SCALE GENOMIC DNA]</scope>
    <source>
        <strain evidence="2">CGMCC 1.10223</strain>
    </source>
</reference>
<name>A0A1I2D331_9BACL</name>
<evidence type="ECO:0000313" key="2">
    <source>
        <dbReference type="Proteomes" id="UP000183410"/>
    </source>
</evidence>
<dbReference type="OrthoDB" id="7593573at2"/>
<proteinExistence type="predicted"/>